<dbReference type="OrthoDB" id="4918558at2759"/>
<gene>
    <name evidence="3" type="ORF">ISF_00273</name>
</gene>
<dbReference type="RefSeq" id="XP_018708330.1">
    <property type="nucleotide sequence ID" value="XM_018843880.1"/>
</dbReference>
<feature type="region of interest" description="Disordered" evidence="1">
    <location>
        <begin position="165"/>
        <end position="204"/>
    </location>
</feature>
<dbReference type="STRING" id="1081104.A0A162JT36"/>
<keyword evidence="2" id="KW-1133">Transmembrane helix</keyword>
<feature type="compositionally biased region" description="Basic residues" evidence="1">
    <location>
        <begin position="168"/>
        <end position="185"/>
    </location>
</feature>
<protein>
    <recommendedName>
        <fullName evidence="5">MARVEL domain-containing protein</fullName>
    </recommendedName>
</protein>
<feature type="transmembrane region" description="Helical" evidence="2">
    <location>
        <begin position="134"/>
        <end position="157"/>
    </location>
</feature>
<name>A0A162JT36_CORFA</name>
<evidence type="ECO:0000313" key="3">
    <source>
        <dbReference type="EMBL" id="OAA73372.1"/>
    </source>
</evidence>
<comment type="caution">
    <text evidence="3">The sequence shown here is derived from an EMBL/GenBank/DDBJ whole genome shotgun (WGS) entry which is preliminary data.</text>
</comment>
<evidence type="ECO:0000256" key="1">
    <source>
        <dbReference type="SAM" id="MobiDB-lite"/>
    </source>
</evidence>
<keyword evidence="2" id="KW-0472">Membrane</keyword>
<reference evidence="3 4" key="1">
    <citation type="journal article" date="2016" name="Genome Biol. Evol.">
        <title>Divergent and convergent evolution of fungal pathogenicity.</title>
        <authorList>
            <person name="Shang Y."/>
            <person name="Xiao G."/>
            <person name="Zheng P."/>
            <person name="Cen K."/>
            <person name="Zhan S."/>
            <person name="Wang C."/>
        </authorList>
    </citation>
    <scope>NUCLEOTIDE SEQUENCE [LARGE SCALE GENOMIC DNA]</scope>
    <source>
        <strain evidence="3 4">ARSEF 2679</strain>
    </source>
</reference>
<keyword evidence="2" id="KW-0812">Transmembrane</keyword>
<dbReference type="AlphaFoldDB" id="A0A162JT36"/>
<keyword evidence="4" id="KW-1185">Reference proteome</keyword>
<evidence type="ECO:0000313" key="4">
    <source>
        <dbReference type="Proteomes" id="UP000076744"/>
    </source>
</evidence>
<feature type="transmembrane region" description="Helical" evidence="2">
    <location>
        <begin position="71"/>
        <end position="92"/>
    </location>
</feature>
<dbReference type="GeneID" id="30016565"/>
<evidence type="ECO:0008006" key="5">
    <source>
        <dbReference type="Google" id="ProtNLM"/>
    </source>
</evidence>
<proteinExistence type="predicted"/>
<evidence type="ECO:0000256" key="2">
    <source>
        <dbReference type="SAM" id="Phobius"/>
    </source>
</evidence>
<organism evidence="3 4">
    <name type="scientific">Cordyceps fumosorosea (strain ARSEF 2679)</name>
    <name type="common">Isaria fumosorosea</name>
    <dbReference type="NCBI Taxonomy" id="1081104"/>
    <lineage>
        <taxon>Eukaryota</taxon>
        <taxon>Fungi</taxon>
        <taxon>Dikarya</taxon>
        <taxon>Ascomycota</taxon>
        <taxon>Pezizomycotina</taxon>
        <taxon>Sordariomycetes</taxon>
        <taxon>Hypocreomycetidae</taxon>
        <taxon>Hypocreales</taxon>
        <taxon>Cordycipitaceae</taxon>
        <taxon>Cordyceps</taxon>
    </lineage>
</organism>
<feature type="transmembrane region" description="Helical" evidence="2">
    <location>
        <begin position="12"/>
        <end position="29"/>
    </location>
</feature>
<sequence>MIFALVFVCTRISQITTLIIMMGMLSWFVDKFVNANVLTPTSILILFIVSVLALAWALFTLFSYHRSSANAFFVALIDIAIVGALIAGIYYLRNIRFASCSADPDPRSLWTNQLGGNFLALSWSPESPCHMLKAIWAFAIMNTVLFAWTAFAAFMHGDHFSAADERRERRRHHSSRHSQRHRSRSRSNGSHYSHRSHHSHRVYV</sequence>
<dbReference type="EMBL" id="AZHB01000001">
    <property type="protein sequence ID" value="OAA73372.1"/>
    <property type="molecule type" value="Genomic_DNA"/>
</dbReference>
<feature type="compositionally biased region" description="Basic residues" evidence="1">
    <location>
        <begin position="192"/>
        <end position="204"/>
    </location>
</feature>
<feature type="transmembrane region" description="Helical" evidence="2">
    <location>
        <begin position="41"/>
        <end position="64"/>
    </location>
</feature>
<accession>A0A162JT36</accession>
<dbReference type="Proteomes" id="UP000076744">
    <property type="component" value="Unassembled WGS sequence"/>
</dbReference>